<dbReference type="OrthoDB" id="442863at2759"/>
<proteinExistence type="predicted"/>
<organism evidence="1">
    <name type="scientific">Setaria italica</name>
    <name type="common">Foxtail millet</name>
    <name type="synonym">Panicum italicum</name>
    <dbReference type="NCBI Taxonomy" id="4555"/>
    <lineage>
        <taxon>Eukaryota</taxon>
        <taxon>Viridiplantae</taxon>
        <taxon>Streptophyta</taxon>
        <taxon>Embryophyta</taxon>
        <taxon>Tracheophyta</taxon>
        <taxon>Spermatophyta</taxon>
        <taxon>Magnoliopsida</taxon>
        <taxon>Liliopsida</taxon>
        <taxon>Poales</taxon>
        <taxon>Poaceae</taxon>
        <taxon>PACMAD clade</taxon>
        <taxon>Panicoideae</taxon>
        <taxon>Panicodae</taxon>
        <taxon>Paniceae</taxon>
        <taxon>Cenchrinae</taxon>
        <taxon>Setaria</taxon>
    </lineage>
</organism>
<dbReference type="EMBL" id="CM003535">
    <property type="protein sequence ID" value="RCV39512.1"/>
    <property type="molecule type" value="Genomic_DNA"/>
</dbReference>
<accession>A0A368SAQ1</accession>
<gene>
    <name evidence="1" type="ORF">SETIT_8G230200v2</name>
</gene>
<protein>
    <submittedName>
        <fullName evidence="1">Uncharacterized protein</fullName>
    </submittedName>
</protein>
<sequence>MVVNNASWLCRPMLEGLRCTFTTTESKYYTATQKIRQPADLWAQAGVNGGSSNTSGFVVNGGRSNTSDTDKPHLASTSIVRMTCSMNELCLTRVLIKGFKEIR</sequence>
<dbReference type="AlphaFoldDB" id="A0A368SAQ1"/>
<reference evidence="1" key="1">
    <citation type="journal article" date="2012" name="Nat. Biotechnol.">
        <title>Reference genome sequence of the model plant Setaria.</title>
        <authorList>
            <person name="Bennetzen J.L."/>
            <person name="Schmutz J."/>
            <person name="Wang H."/>
            <person name="Percifield R."/>
            <person name="Hawkins J."/>
            <person name="Pontaroli A.C."/>
            <person name="Estep M."/>
            <person name="Feng L."/>
            <person name="Vaughn J.N."/>
            <person name="Grimwood J."/>
            <person name="Jenkins J."/>
            <person name="Barry K."/>
            <person name="Lindquist E."/>
            <person name="Hellsten U."/>
            <person name="Deshpande S."/>
            <person name="Wang X."/>
            <person name="Wu X."/>
            <person name="Mitros T."/>
            <person name="Triplett J."/>
            <person name="Yang X."/>
            <person name="Ye C.Y."/>
            <person name="Mauro-Herrera M."/>
            <person name="Wang L."/>
            <person name="Li P."/>
            <person name="Sharma M."/>
            <person name="Sharma R."/>
            <person name="Ronald P.C."/>
            <person name="Panaud O."/>
            <person name="Kellogg E.A."/>
            <person name="Brutnell T.P."/>
            <person name="Doust A.N."/>
            <person name="Tuskan G.A."/>
            <person name="Rokhsar D."/>
            <person name="Devos K.M."/>
        </authorList>
    </citation>
    <scope>NUCLEOTIDE SEQUENCE [LARGE SCALE GENOMIC DNA]</scope>
    <source>
        <strain evidence="1">Yugu1</strain>
    </source>
</reference>
<reference evidence="1" key="2">
    <citation type="submission" date="2015-07" db="EMBL/GenBank/DDBJ databases">
        <authorList>
            <person name="Noorani M."/>
        </authorList>
    </citation>
    <scope>NUCLEOTIDE SEQUENCE</scope>
    <source>
        <strain evidence="1">Yugu1</strain>
    </source>
</reference>
<evidence type="ECO:0000313" key="1">
    <source>
        <dbReference type="EMBL" id="RCV39512.1"/>
    </source>
</evidence>
<name>A0A368SAQ1_SETIT</name>